<proteinExistence type="inferred from homology"/>
<dbReference type="InterPro" id="IPR013783">
    <property type="entry name" value="Ig-like_fold"/>
</dbReference>
<reference evidence="12 13" key="1">
    <citation type="journal article" date="2019" name="Int. J. Syst. Evol. Microbiol.">
        <title>Limnobaculum parvum gen. nov., sp. nov., isolated from a freshwater lake.</title>
        <authorList>
            <person name="Baek C."/>
            <person name="Shin S.K."/>
            <person name="Yi H."/>
        </authorList>
    </citation>
    <scope>NUCLEOTIDE SEQUENCE [LARGE SCALE GENOMIC DNA]</scope>
    <source>
        <strain evidence="12 13">HYN0051</strain>
    </source>
</reference>
<dbReference type="PRINTS" id="PR00969">
    <property type="entry name" value="CHAPERONPILI"/>
</dbReference>
<evidence type="ECO:0000256" key="9">
    <source>
        <dbReference type="SAM" id="SignalP"/>
    </source>
</evidence>
<dbReference type="Pfam" id="PF02753">
    <property type="entry name" value="PapD_C"/>
    <property type="match status" value="1"/>
</dbReference>
<dbReference type="RefSeq" id="WP_108899685.1">
    <property type="nucleotide sequence ID" value="NZ_CP029185.2"/>
</dbReference>
<comment type="similarity">
    <text evidence="2 8">Belongs to the periplasmic pilus chaperone family.</text>
</comment>
<dbReference type="InterPro" id="IPR016147">
    <property type="entry name" value="Pili_assmbl_chaperone_N"/>
</dbReference>
<dbReference type="SUPFAM" id="SSF49584">
    <property type="entry name" value="Periplasmic chaperone C-domain"/>
    <property type="match status" value="1"/>
</dbReference>
<dbReference type="NCBIfam" id="NF011823">
    <property type="entry name" value="PRK15295.1"/>
    <property type="match status" value="1"/>
</dbReference>
<evidence type="ECO:0000256" key="1">
    <source>
        <dbReference type="ARBA" id="ARBA00004418"/>
    </source>
</evidence>
<dbReference type="PROSITE" id="PS00635">
    <property type="entry name" value="PILI_CHAPERONE"/>
    <property type="match status" value="1"/>
</dbReference>
<evidence type="ECO:0000256" key="7">
    <source>
        <dbReference type="ARBA" id="ARBA00023319"/>
    </source>
</evidence>
<dbReference type="InterPro" id="IPR008962">
    <property type="entry name" value="PapD-like_sf"/>
</dbReference>
<dbReference type="InterPro" id="IPR001829">
    <property type="entry name" value="Pili_assmbl_chaperone_bac"/>
</dbReference>
<dbReference type="OrthoDB" id="9131059at2"/>
<accession>A0A2Y9TV53</accession>
<dbReference type="GO" id="GO:0030288">
    <property type="term" value="C:outer membrane-bounded periplasmic space"/>
    <property type="evidence" value="ECO:0007669"/>
    <property type="project" value="InterPro"/>
</dbReference>
<keyword evidence="3" id="KW-1029">Fimbrium biogenesis</keyword>
<evidence type="ECO:0000256" key="2">
    <source>
        <dbReference type="ARBA" id="ARBA00007399"/>
    </source>
</evidence>
<feature type="domain" description="Pili assembly chaperone C-terminal" evidence="11">
    <location>
        <begin position="164"/>
        <end position="218"/>
    </location>
</feature>
<dbReference type="Gene3D" id="2.60.40.10">
    <property type="entry name" value="Immunoglobulins"/>
    <property type="match status" value="2"/>
</dbReference>
<evidence type="ECO:0000256" key="3">
    <source>
        <dbReference type="ARBA" id="ARBA00022558"/>
    </source>
</evidence>
<dbReference type="EMBL" id="CP029185">
    <property type="protein sequence ID" value="AWH87597.1"/>
    <property type="molecule type" value="Genomic_DNA"/>
</dbReference>
<dbReference type="Pfam" id="PF00345">
    <property type="entry name" value="PapD_N"/>
    <property type="match status" value="1"/>
</dbReference>
<dbReference type="InterPro" id="IPR016148">
    <property type="entry name" value="Pili_assmbl_chaperone_C"/>
</dbReference>
<dbReference type="SUPFAM" id="SSF49354">
    <property type="entry name" value="PapD-like"/>
    <property type="match status" value="1"/>
</dbReference>
<protein>
    <submittedName>
        <fullName evidence="12">Fimbrial assembly protein</fullName>
    </submittedName>
</protein>
<evidence type="ECO:0000256" key="6">
    <source>
        <dbReference type="ARBA" id="ARBA00023186"/>
    </source>
</evidence>
<comment type="subcellular location">
    <subcellularLocation>
        <location evidence="1 8">Periplasm</location>
    </subcellularLocation>
</comment>
<dbReference type="FunFam" id="2.60.40.10:FF:000458">
    <property type="entry name" value="Molecular chaperone FimC"/>
    <property type="match status" value="1"/>
</dbReference>
<dbReference type="InterPro" id="IPR036316">
    <property type="entry name" value="Pili_assmbl_chap_C_dom_sf"/>
</dbReference>
<dbReference type="Proteomes" id="UP000244908">
    <property type="component" value="Chromosome"/>
</dbReference>
<keyword evidence="6 8" id="KW-0143">Chaperone</keyword>
<dbReference type="PANTHER" id="PTHR30251:SF9">
    <property type="entry name" value="CHAPERONE PROTEIN CAF1M"/>
    <property type="match status" value="1"/>
</dbReference>
<name>A0A2Y9TV53_9GAMM</name>
<evidence type="ECO:0000256" key="8">
    <source>
        <dbReference type="RuleBase" id="RU003918"/>
    </source>
</evidence>
<keyword evidence="13" id="KW-1185">Reference proteome</keyword>
<evidence type="ECO:0000313" key="12">
    <source>
        <dbReference type="EMBL" id="AWH87597.1"/>
    </source>
</evidence>
<evidence type="ECO:0000259" key="11">
    <source>
        <dbReference type="Pfam" id="PF02753"/>
    </source>
</evidence>
<evidence type="ECO:0000256" key="4">
    <source>
        <dbReference type="ARBA" id="ARBA00022729"/>
    </source>
</evidence>
<dbReference type="InterPro" id="IPR050643">
    <property type="entry name" value="Periplasmic_pilus_chap"/>
</dbReference>
<dbReference type="AlphaFoldDB" id="A0A2Y9TV53"/>
<keyword evidence="4 9" id="KW-0732">Signal</keyword>
<keyword evidence="7" id="KW-0393">Immunoglobulin domain</keyword>
<dbReference type="GO" id="GO:0071555">
    <property type="term" value="P:cell wall organization"/>
    <property type="evidence" value="ECO:0007669"/>
    <property type="project" value="InterPro"/>
</dbReference>
<feature type="domain" description="Pili assembly chaperone N-terminal" evidence="10">
    <location>
        <begin position="23"/>
        <end position="141"/>
    </location>
</feature>
<evidence type="ECO:0000256" key="5">
    <source>
        <dbReference type="ARBA" id="ARBA00022764"/>
    </source>
</evidence>
<dbReference type="PANTHER" id="PTHR30251">
    <property type="entry name" value="PILUS ASSEMBLY CHAPERONE"/>
    <property type="match status" value="1"/>
</dbReference>
<organism evidence="12 13">
    <name type="scientific">Limnobaculum parvum</name>
    <dbReference type="NCBI Taxonomy" id="2172103"/>
    <lineage>
        <taxon>Bacteria</taxon>
        <taxon>Pseudomonadati</taxon>
        <taxon>Pseudomonadota</taxon>
        <taxon>Gammaproteobacteria</taxon>
        <taxon>Enterobacterales</taxon>
        <taxon>Budviciaceae</taxon>
        <taxon>Limnobaculum</taxon>
    </lineage>
</organism>
<dbReference type="KEGG" id="lpv:HYN51_02865"/>
<sequence length="228" mass="25089">MKLLWKPILFSLFITTAFQANASVVIGGTRVIFDGSKKETSVSLENKDSVTNLVQSWITPADADTPSKDAIIITPPLFRLDAGDKNVLRIVRSGVPMPEDRESMYWLNVKGIPSTTKNSSSNTLQIAVNSRVKLIYRPVNLKDAEPESLTQQLAWGKSGNSITVNNPTPYYMNFAQIKVNGKEVPNVTYVAPRSQAVFPLHQNSGSGKVSWRILNDYGMAGSEHSATF</sequence>
<keyword evidence="5" id="KW-0574">Periplasm</keyword>
<gene>
    <name evidence="12" type="ORF">HYN51_02865</name>
</gene>
<feature type="chain" id="PRO_5016003432" evidence="9">
    <location>
        <begin position="23"/>
        <end position="228"/>
    </location>
</feature>
<evidence type="ECO:0000313" key="13">
    <source>
        <dbReference type="Proteomes" id="UP000244908"/>
    </source>
</evidence>
<evidence type="ECO:0000259" key="10">
    <source>
        <dbReference type="Pfam" id="PF00345"/>
    </source>
</evidence>
<dbReference type="InterPro" id="IPR018046">
    <property type="entry name" value="Pili_assmbl_chaperone_CS"/>
</dbReference>
<feature type="signal peptide" evidence="9">
    <location>
        <begin position="1"/>
        <end position="22"/>
    </location>
</feature>